<sequence length="417" mass="43681">MSDRSTDHHPTDHHPADHRPADGGADAGRPDELHTGRLHPGLRAALDRVLDPELRRPVTELGMIRSAELDDAGHAVVHVLLTISGCPLRSTIEHDVREAVGTVDGVRSVAVEVGVMTPEQRTALKQRVGHTRTVPFNDPGSLTRVHAVTSGKGGVGKSTVTVNLAAALAAQGRTVGIVDADVHGFSVPGLLGIDRGPTQVGDMILPPVVEVPAEARRGDREGVLKVISIGMFVDPDQPVAWRGPMLHRAVEQFLTDVHFGDLDHLFLDLPPGTGDIAISVAQLLPSAEVLVVSTPQQAAVEVAERSGALAVQTGQTVAGVVENMAGMPMPDGSVLELFGSGGGERIARSLTRRLGYDVPLLGAVPLDVALREGGDTGRPVVWSAPDSPAAAALRAVAENLGTRRRGLAGRPLGLNPR</sequence>
<feature type="compositionally biased region" description="Basic and acidic residues" evidence="7">
    <location>
        <begin position="1"/>
        <end position="21"/>
    </location>
</feature>
<gene>
    <name evidence="9" type="ORF">GCM10011374_11010</name>
</gene>
<comment type="caution">
    <text evidence="9">The sequence shown here is derived from an EMBL/GenBank/DDBJ whole genome shotgun (WGS) entry which is preliminary data.</text>
</comment>
<name>A0A917GLK8_9MICC</name>
<dbReference type="Proteomes" id="UP000638848">
    <property type="component" value="Unassembled WGS sequence"/>
</dbReference>
<dbReference type="SUPFAM" id="SSF52540">
    <property type="entry name" value="P-loop containing nucleoside triphosphate hydrolases"/>
    <property type="match status" value="1"/>
</dbReference>
<comment type="subunit">
    <text evidence="6">Homodimer.</text>
</comment>
<dbReference type="EMBL" id="BMEQ01000004">
    <property type="protein sequence ID" value="GGG50272.1"/>
    <property type="molecule type" value="Genomic_DNA"/>
</dbReference>
<keyword evidence="10" id="KW-1185">Reference proteome</keyword>
<comment type="function">
    <text evidence="6">Binds and transfers iron-sulfur (Fe-S) clusters to target apoproteins. Can hydrolyze ATP.</text>
</comment>
<evidence type="ECO:0000313" key="9">
    <source>
        <dbReference type="EMBL" id="GGG50272.1"/>
    </source>
</evidence>
<evidence type="ECO:0000256" key="2">
    <source>
        <dbReference type="ARBA" id="ARBA00022741"/>
    </source>
</evidence>
<comment type="similarity">
    <text evidence="6">Belongs to the Mrp/NBP35 ATP-binding proteins family.</text>
</comment>
<evidence type="ECO:0000256" key="5">
    <source>
        <dbReference type="ARBA" id="ARBA00023014"/>
    </source>
</evidence>
<organism evidence="9 10">
    <name type="scientific">Kocuria dechangensis</name>
    <dbReference type="NCBI Taxonomy" id="1176249"/>
    <lineage>
        <taxon>Bacteria</taxon>
        <taxon>Bacillati</taxon>
        <taxon>Actinomycetota</taxon>
        <taxon>Actinomycetes</taxon>
        <taxon>Micrococcales</taxon>
        <taxon>Micrococcaceae</taxon>
        <taxon>Kocuria</taxon>
    </lineage>
</organism>
<evidence type="ECO:0000256" key="7">
    <source>
        <dbReference type="SAM" id="MobiDB-lite"/>
    </source>
</evidence>
<evidence type="ECO:0000256" key="6">
    <source>
        <dbReference type="HAMAP-Rule" id="MF_02040"/>
    </source>
</evidence>
<dbReference type="HAMAP" id="MF_02040">
    <property type="entry name" value="Mrp_NBP35"/>
    <property type="match status" value="1"/>
</dbReference>
<dbReference type="InterPro" id="IPR034904">
    <property type="entry name" value="FSCA_dom_sf"/>
</dbReference>
<keyword evidence="3 6" id="KW-0067">ATP-binding</keyword>
<evidence type="ECO:0000256" key="3">
    <source>
        <dbReference type="ARBA" id="ARBA00022840"/>
    </source>
</evidence>
<evidence type="ECO:0000256" key="4">
    <source>
        <dbReference type="ARBA" id="ARBA00023004"/>
    </source>
</evidence>
<dbReference type="GO" id="GO:0016887">
    <property type="term" value="F:ATP hydrolysis activity"/>
    <property type="evidence" value="ECO:0007669"/>
    <property type="project" value="UniProtKB-UniRule"/>
</dbReference>
<evidence type="ECO:0000256" key="1">
    <source>
        <dbReference type="ARBA" id="ARBA00022723"/>
    </source>
</evidence>
<feature type="binding site" evidence="6">
    <location>
        <begin position="151"/>
        <end position="158"/>
    </location>
    <ligand>
        <name>ATP</name>
        <dbReference type="ChEBI" id="CHEBI:30616"/>
    </ligand>
</feature>
<accession>A0A917GLK8</accession>
<dbReference type="InterPro" id="IPR019591">
    <property type="entry name" value="Mrp/NBP35_ATP-bd"/>
</dbReference>
<dbReference type="PANTHER" id="PTHR42961">
    <property type="entry name" value="IRON-SULFUR PROTEIN NUBPL"/>
    <property type="match status" value="1"/>
</dbReference>
<dbReference type="CDD" id="cd02037">
    <property type="entry name" value="Mrp_NBP35"/>
    <property type="match status" value="1"/>
</dbReference>
<proteinExistence type="inferred from homology"/>
<keyword evidence="4 6" id="KW-0408">Iron</keyword>
<dbReference type="GO" id="GO:0140663">
    <property type="term" value="F:ATP-dependent FeS chaperone activity"/>
    <property type="evidence" value="ECO:0007669"/>
    <property type="project" value="InterPro"/>
</dbReference>
<reference evidence="9" key="2">
    <citation type="submission" date="2020-09" db="EMBL/GenBank/DDBJ databases">
        <authorList>
            <person name="Sun Q."/>
            <person name="Zhou Y."/>
        </authorList>
    </citation>
    <scope>NUCLEOTIDE SEQUENCE</scope>
    <source>
        <strain evidence="9">CGMCC 1.12187</strain>
    </source>
</reference>
<dbReference type="SUPFAM" id="SSF117916">
    <property type="entry name" value="Fe-S cluster assembly (FSCA) domain-like"/>
    <property type="match status" value="1"/>
</dbReference>
<dbReference type="Pfam" id="PF01883">
    <property type="entry name" value="FeS_assembly_P"/>
    <property type="match status" value="1"/>
</dbReference>
<dbReference type="GO" id="GO:0005524">
    <property type="term" value="F:ATP binding"/>
    <property type="evidence" value="ECO:0007669"/>
    <property type="project" value="UniProtKB-UniRule"/>
</dbReference>
<evidence type="ECO:0000259" key="8">
    <source>
        <dbReference type="Pfam" id="PF01883"/>
    </source>
</evidence>
<keyword evidence="6" id="KW-0378">Hydrolase</keyword>
<dbReference type="Gene3D" id="3.30.300.130">
    <property type="entry name" value="Fe-S cluster assembly (FSCA)"/>
    <property type="match status" value="1"/>
</dbReference>
<keyword evidence="5 6" id="KW-0411">Iron-sulfur</keyword>
<keyword evidence="2 6" id="KW-0547">Nucleotide-binding</keyword>
<protein>
    <recommendedName>
        <fullName evidence="6">Iron-sulfur cluster carrier protein</fullName>
    </recommendedName>
</protein>
<dbReference type="InterPro" id="IPR044304">
    <property type="entry name" value="NUBPL-like"/>
</dbReference>
<feature type="domain" description="MIP18 family-like" evidence="8">
    <location>
        <begin position="43"/>
        <end position="113"/>
    </location>
</feature>
<reference evidence="9" key="1">
    <citation type="journal article" date="2014" name="Int. J. Syst. Evol. Microbiol.">
        <title>Complete genome sequence of Corynebacterium casei LMG S-19264T (=DSM 44701T), isolated from a smear-ripened cheese.</title>
        <authorList>
            <consortium name="US DOE Joint Genome Institute (JGI-PGF)"/>
            <person name="Walter F."/>
            <person name="Albersmeier A."/>
            <person name="Kalinowski J."/>
            <person name="Ruckert C."/>
        </authorList>
    </citation>
    <scope>NUCLEOTIDE SEQUENCE</scope>
    <source>
        <strain evidence="9">CGMCC 1.12187</strain>
    </source>
</reference>
<dbReference type="GO" id="GO:0051539">
    <property type="term" value="F:4 iron, 4 sulfur cluster binding"/>
    <property type="evidence" value="ECO:0007669"/>
    <property type="project" value="TreeGrafter"/>
</dbReference>
<dbReference type="InterPro" id="IPR002744">
    <property type="entry name" value="MIP18-like"/>
</dbReference>
<dbReference type="InterPro" id="IPR027417">
    <property type="entry name" value="P-loop_NTPase"/>
</dbReference>
<feature type="region of interest" description="Disordered" evidence="7">
    <location>
        <begin position="1"/>
        <end position="39"/>
    </location>
</feature>
<dbReference type="PANTHER" id="PTHR42961:SF2">
    <property type="entry name" value="IRON-SULFUR PROTEIN NUBPL"/>
    <property type="match status" value="1"/>
</dbReference>
<dbReference type="Pfam" id="PF10609">
    <property type="entry name" value="ParA"/>
    <property type="match status" value="1"/>
</dbReference>
<dbReference type="Gene3D" id="3.40.50.300">
    <property type="entry name" value="P-loop containing nucleotide triphosphate hydrolases"/>
    <property type="match status" value="1"/>
</dbReference>
<dbReference type="AlphaFoldDB" id="A0A917GLK8"/>
<dbReference type="GO" id="GO:0046872">
    <property type="term" value="F:metal ion binding"/>
    <property type="evidence" value="ECO:0007669"/>
    <property type="project" value="UniProtKB-KW"/>
</dbReference>
<keyword evidence="1 6" id="KW-0479">Metal-binding</keyword>
<dbReference type="GO" id="GO:0016226">
    <property type="term" value="P:iron-sulfur cluster assembly"/>
    <property type="evidence" value="ECO:0007669"/>
    <property type="project" value="InterPro"/>
</dbReference>
<dbReference type="InterPro" id="IPR033756">
    <property type="entry name" value="YlxH/NBP35"/>
</dbReference>
<evidence type="ECO:0000313" key="10">
    <source>
        <dbReference type="Proteomes" id="UP000638848"/>
    </source>
</evidence>